<evidence type="ECO:0000313" key="4">
    <source>
        <dbReference type="RefSeq" id="XP_016941029.4"/>
    </source>
</evidence>
<keyword evidence="3" id="KW-1185">Reference proteome</keyword>
<protein>
    <submittedName>
        <fullName evidence="4">Uncharacterized protein</fullName>
    </submittedName>
</protein>
<accession>A0AB39ZQR7</accession>
<dbReference type="Proteomes" id="UP001652628">
    <property type="component" value="Chromosome 2R"/>
</dbReference>
<feature type="chain" id="PRO_5045353861" evidence="2">
    <location>
        <begin position="23"/>
        <end position="274"/>
    </location>
</feature>
<dbReference type="GeneID" id="108018114"/>
<keyword evidence="2" id="KW-0732">Signal</keyword>
<feature type="region of interest" description="Disordered" evidence="1">
    <location>
        <begin position="106"/>
        <end position="128"/>
    </location>
</feature>
<name>A0AB39ZQR7_DROSZ</name>
<reference evidence="4" key="1">
    <citation type="submission" date="2025-08" db="UniProtKB">
        <authorList>
            <consortium name="RefSeq"/>
        </authorList>
    </citation>
    <scope>IDENTIFICATION</scope>
</reference>
<sequence length="274" mass="30292">MNGAILLFSLLICLLCAPLNRSQDILKLKKLTSDLVNAIAEANSGKKYGTEWVPALGRTLEEVHRTSSRRCFMFKLLVKKVETFCPKPPTYFPTCYPSCRPSPPPPPAPPPTPPPPPPPPSPSPTPAPVKEFIAPPHPSFELVYPDGTYFPWCYMPFCPTICQRPYCYPCMLPDCDPNCVPPMCYPPCTYPGCELPPTCWPPYCPDPCEAPKCIAGNSFGAARSCVPPYCPPPMNCHPPYCPKVYKPVSGRTLIRTGSCPMRDIVKRAVRTKFG</sequence>
<dbReference type="RefSeq" id="XP_016941029.4">
    <property type="nucleotide sequence ID" value="XM_017085540.4"/>
</dbReference>
<evidence type="ECO:0000256" key="2">
    <source>
        <dbReference type="SAM" id="SignalP"/>
    </source>
</evidence>
<gene>
    <name evidence="4" type="primary">LOC108018114</name>
</gene>
<proteinExistence type="predicted"/>
<dbReference type="PRINTS" id="PR01217">
    <property type="entry name" value="PRICHEXTENSN"/>
</dbReference>
<evidence type="ECO:0000256" key="1">
    <source>
        <dbReference type="SAM" id="MobiDB-lite"/>
    </source>
</evidence>
<feature type="signal peptide" evidence="2">
    <location>
        <begin position="1"/>
        <end position="22"/>
    </location>
</feature>
<dbReference type="AlphaFoldDB" id="A0AB39ZQR7"/>
<organism evidence="3 4">
    <name type="scientific">Drosophila suzukii</name>
    <name type="common">Spotted-wing drosophila fruit fly</name>
    <dbReference type="NCBI Taxonomy" id="28584"/>
    <lineage>
        <taxon>Eukaryota</taxon>
        <taxon>Metazoa</taxon>
        <taxon>Ecdysozoa</taxon>
        <taxon>Arthropoda</taxon>
        <taxon>Hexapoda</taxon>
        <taxon>Insecta</taxon>
        <taxon>Pterygota</taxon>
        <taxon>Neoptera</taxon>
        <taxon>Endopterygota</taxon>
        <taxon>Diptera</taxon>
        <taxon>Brachycera</taxon>
        <taxon>Muscomorpha</taxon>
        <taxon>Ephydroidea</taxon>
        <taxon>Drosophilidae</taxon>
        <taxon>Drosophila</taxon>
        <taxon>Sophophora</taxon>
    </lineage>
</organism>
<evidence type="ECO:0000313" key="3">
    <source>
        <dbReference type="Proteomes" id="UP001652628"/>
    </source>
</evidence>
<feature type="compositionally biased region" description="Pro residues" evidence="1">
    <location>
        <begin position="106"/>
        <end position="127"/>
    </location>
</feature>